<dbReference type="VEuPathDB" id="FungiDB:SDRG_08425"/>
<dbReference type="InterPro" id="IPR036867">
    <property type="entry name" value="R3H_dom_sf"/>
</dbReference>
<proteinExistence type="predicted"/>
<dbReference type="PANTHER" id="PTHR32019:SF2">
    <property type="entry name" value="R3H DOMAIN-CONTAINING PROTEIN 4"/>
    <property type="match status" value="1"/>
</dbReference>
<dbReference type="OMA" id="MEHMAIS"/>
<dbReference type="RefSeq" id="XP_008612535.1">
    <property type="nucleotide sequence ID" value="XM_008614313.1"/>
</dbReference>
<dbReference type="InParanoid" id="T0RP47"/>
<name>T0RP47_SAPDV</name>
<dbReference type="eggNOG" id="ENOG502QWQC">
    <property type="taxonomic scope" value="Eukaryota"/>
</dbReference>
<dbReference type="GeneID" id="19949152"/>
<dbReference type="AlphaFoldDB" id="T0RP47"/>
<gene>
    <name evidence="2" type="ORF">SDRG_08425</name>
</gene>
<evidence type="ECO:0000313" key="2">
    <source>
        <dbReference type="EMBL" id="EQC34223.1"/>
    </source>
</evidence>
<protein>
    <submittedName>
        <fullName evidence="2">Uncharacterized protein</fullName>
    </submittedName>
</protein>
<evidence type="ECO:0000313" key="3">
    <source>
        <dbReference type="Proteomes" id="UP000030762"/>
    </source>
</evidence>
<dbReference type="Gene3D" id="3.30.1370.50">
    <property type="entry name" value="R3H-like domain"/>
    <property type="match status" value="1"/>
</dbReference>
<reference evidence="2 3" key="1">
    <citation type="submission" date="2012-04" db="EMBL/GenBank/DDBJ databases">
        <title>The Genome Sequence of Saprolegnia declina VS20.</title>
        <authorList>
            <consortium name="The Broad Institute Genome Sequencing Platform"/>
            <person name="Russ C."/>
            <person name="Nusbaum C."/>
            <person name="Tyler B."/>
            <person name="van West P."/>
            <person name="Dieguez-Uribeondo J."/>
            <person name="de Bruijn I."/>
            <person name="Tripathy S."/>
            <person name="Jiang R."/>
            <person name="Young S.K."/>
            <person name="Zeng Q."/>
            <person name="Gargeya S."/>
            <person name="Fitzgerald M."/>
            <person name="Haas B."/>
            <person name="Abouelleil A."/>
            <person name="Alvarado L."/>
            <person name="Arachchi H.M."/>
            <person name="Berlin A."/>
            <person name="Chapman S.B."/>
            <person name="Goldberg J."/>
            <person name="Griggs A."/>
            <person name="Gujja S."/>
            <person name="Hansen M."/>
            <person name="Howarth C."/>
            <person name="Imamovic A."/>
            <person name="Larimer J."/>
            <person name="McCowen C."/>
            <person name="Montmayeur A."/>
            <person name="Murphy C."/>
            <person name="Neiman D."/>
            <person name="Pearson M."/>
            <person name="Priest M."/>
            <person name="Roberts A."/>
            <person name="Saif S."/>
            <person name="Shea T."/>
            <person name="Sisk P."/>
            <person name="Sykes S."/>
            <person name="Wortman J."/>
            <person name="Nusbaum C."/>
            <person name="Birren B."/>
        </authorList>
    </citation>
    <scope>NUCLEOTIDE SEQUENCE [LARGE SCALE GENOMIC DNA]</scope>
    <source>
        <strain evidence="2 3">VS20</strain>
    </source>
</reference>
<feature type="region of interest" description="Disordered" evidence="1">
    <location>
        <begin position="156"/>
        <end position="177"/>
    </location>
</feature>
<dbReference type="InterPro" id="IPR039629">
    <property type="entry name" value="R3HDM4"/>
</dbReference>
<accession>T0RP47</accession>
<sequence length="389" mass="43430">MMLSSPRSVSDVSIVDEEDYDGLSSDCFSETGSEGPIGPLVDLAPLGAPSMHERKEILKQYGRVNIARERMIAAHLIGSAQRQMVPPYLASKPPPIGRRTQNRYFNDHHFGNRAATASLDELMEHMAISVEWKSNFQKLAQPENEAIADAFRSVKEPAHARSNSNQNQTHRARRQDAWREADDMFTRIDRRARSVLAASFDAMHIYIQAIEDVVVHFVKWNEVVSTVELDPVLANMLSGPMRVIETTPLVRETKAGGSRTRPAKHKDTVLVLPLLESSYHRLLIHAVCQFYGLDSKSHFDKTAKAKIMRIRRPTRRQHHAGIAVSLCAFLFHTLYDHVPEDDVDAAAVVEEEGASNQDEAPLDDNQSDCSDDSYCVVAADDALEAVAHA</sequence>
<keyword evidence="3" id="KW-1185">Reference proteome</keyword>
<dbReference type="Proteomes" id="UP000030762">
    <property type="component" value="Unassembled WGS sequence"/>
</dbReference>
<dbReference type="EMBL" id="JH767156">
    <property type="protein sequence ID" value="EQC34223.1"/>
    <property type="molecule type" value="Genomic_DNA"/>
</dbReference>
<dbReference type="SUPFAM" id="SSF82708">
    <property type="entry name" value="R3H domain"/>
    <property type="match status" value="1"/>
</dbReference>
<dbReference type="GO" id="GO:0003676">
    <property type="term" value="F:nucleic acid binding"/>
    <property type="evidence" value="ECO:0007669"/>
    <property type="project" value="InterPro"/>
</dbReference>
<dbReference type="OrthoDB" id="75169at2759"/>
<evidence type="ECO:0000256" key="1">
    <source>
        <dbReference type="SAM" id="MobiDB-lite"/>
    </source>
</evidence>
<organism evidence="2 3">
    <name type="scientific">Saprolegnia diclina (strain VS20)</name>
    <dbReference type="NCBI Taxonomy" id="1156394"/>
    <lineage>
        <taxon>Eukaryota</taxon>
        <taxon>Sar</taxon>
        <taxon>Stramenopiles</taxon>
        <taxon>Oomycota</taxon>
        <taxon>Saprolegniomycetes</taxon>
        <taxon>Saprolegniales</taxon>
        <taxon>Saprolegniaceae</taxon>
        <taxon>Saprolegnia</taxon>
    </lineage>
</organism>
<dbReference type="PANTHER" id="PTHR32019">
    <property type="entry name" value="R3H DOMAIN-CONTAINING PROTEIN 4"/>
    <property type="match status" value="1"/>
</dbReference>